<feature type="region of interest" description="Disordered" evidence="1">
    <location>
        <begin position="1879"/>
        <end position="1917"/>
    </location>
</feature>
<dbReference type="PANTHER" id="PTHR47839">
    <property type="entry name" value="DOMAIN PROTEIN, PUTATIVE (AFU_ORTHOLOGUE AFUA_6G04830)-RELATED"/>
    <property type="match status" value="1"/>
</dbReference>
<dbReference type="Pfam" id="PF25794">
    <property type="entry name" value="SACS"/>
    <property type="match status" value="1"/>
</dbReference>
<dbReference type="InterPro" id="IPR036890">
    <property type="entry name" value="HATPase_C_sf"/>
</dbReference>
<dbReference type="InterPro" id="IPR022155">
    <property type="entry name" value="DUF3684"/>
</dbReference>
<gene>
    <name evidence="3" type="ORF">CJN711_LOCUS20718</name>
</gene>
<feature type="compositionally biased region" description="Acidic residues" evidence="1">
    <location>
        <begin position="1879"/>
        <end position="1893"/>
    </location>
</feature>
<dbReference type="SUPFAM" id="SSF55874">
    <property type="entry name" value="ATPase domain of HSP90 chaperone/DNA topoisomerase II/histidine kinase"/>
    <property type="match status" value="1"/>
</dbReference>
<dbReference type="PANTHER" id="PTHR47839:SF1">
    <property type="entry name" value="DOMAIN PROTEIN, PUTATIVE (AFU_ORTHOLOGUE AFUA_6G04830)-RELATED"/>
    <property type="match status" value="1"/>
</dbReference>
<dbReference type="Pfam" id="PF12449">
    <property type="entry name" value="DUF3684"/>
    <property type="match status" value="1"/>
</dbReference>
<protein>
    <recommendedName>
        <fullName evidence="2">Sacsin/Nov domain-containing protein</fullName>
    </recommendedName>
</protein>
<name>A0A815J9Q6_9BILA</name>
<proteinExistence type="predicted"/>
<reference evidence="3" key="1">
    <citation type="submission" date="2021-02" db="EMBL/GenBank/DDBJ databases">
        <authorList>
            <person name="Nowell W R."/>
        </authorList>
    </citation>
    <scope>NUCLEOTIDE SEQUENCE</scope>
</reference>
<accession>A0A815J9Q6</accession>
<feature type="region of interest" description="Disordered" evidence="1">
    <location>
        <begin position="1473"/>
        <end position="1519"/>
    </location>
</feature>
<dbReference type="EMBL" id="CAJNOV010009717">
    <property type="protein sequence ID" value="CAF1376528.1"/>
    <property type="molecule type" value="Genomic_DNA"/>
</dbReference>
<feature type="compositionally biased region" description="Polar residues" evidence="1">
    <location>
        <begin position="1494"/>
        <end position="1515"/>
    </location>
</feature>
<evidence type="ECO:0000256" key="1">
    <source>
        <dbReference type="SAM" id="MobiDB-lite"/>
    </source>
</evidence>
<evidence type="ECO:0000259" key="2">
    <source>
        <dbReference type="Pfam" id="PF25794"/>
    </source>
</evidence>
<feature type="compositionally biased region" description="Polar residues" evidence="1">
    <location>
        <begin position="1475"/>
        <end position="1486"/>
    </location>
</feature>
<dbReference type="Proteomes" id="UP000663855">
    <property type="component" value="Unassembled WGS sequence"/>
</dbReference>
<evidence type="ECO:0000313" key="3">
    <source>
        <dbReference type="EMBL" id="CAF1376528.1"/>
    </source>
</evidence>
<feature type="compositionally biased region" description="Low complexity" evidence="1">
    <location>
        <begin position="1894"/>
        <end position="1910"/>
    </location>
</feature>
<evidence type="ECO:0000313" key="4">
    <source>
        <dbReference type="Proteomes" id="UP000663855"/>
    </source>
</evidence>
<dbReference type="NCBIfam" id="NF047352">
    <property type="entry name" value="P_loop_sacsin"/>
    <property type="match status" value="1"/>
</dbReference>
<organism evidence="3 4">
    <name type="scientific">Rotaria magnacalcarata</name>
    <dbReference type="NCBI Taxonomy" id="392030"/>
    <lineage>
        <taxon>Eukaryota</taxon>
        <taxon>Metazoa</taxon>
        <taxon>Spiralia</taxon>
        <taxon>Gnathifera</taxon>
        <taxon>Rotifera</taxon>
        <taxon>Eurotatoria</taxon>
        <taxon>Bdelloidea</taxon>
        <taxon>Philodinida</taxon>
        <taxon>Philodinidae</taxon>
        <taxon>Rotaria</taxon>
    </lineage>
</organism>
<sequence length="1944" mass="222076">MGEFTLLDHLRSMAQQNGNEQRVQVNQRLLIDKMLARYSSDFVVFRELIQNSDDAKATSFHFEITCEPLRLLVTSAKTKITLPSKELTAQNESLLMSNTVLKFHNSRITQLRMVNNGIVFDETDWKRVASIAEGNTNVESVGQFGVGFFTVFSYCDEPIITSGNEYMAFVWRDDISLTTYRCQLPIEQQSNQTSIILKMKTEYILITEANTDSSESRVKLAKSTTKGTTEKETVPSIDFNQLKTYCAKVLSFTKYINEISVKINGDMVFNVKKTKVLIPSAQGKAQFKKQSSVHSILNLNRFEESEQTFSITNGPSLTLRHIAVDAAVTINEKLHSQIQHTMKKRLPSNIQIQILYASNDLIASRRSQTPPIDTDPNAEILNSLIPLKFENGRVTPSGLIFVGLGTHQTTGFGMHAFSHLIPTIERENIDLQDAYISIWNTELLMSIGQIARLIYDRTMLTDFNKSQKLIDDYEISLISYSFQSSVPDGKIGKAIIEGFFVLKNDVFLPTQQKPSDKCLTLVPSTTAFLARSKRIHKFLSLPLIPFQLVDSSFIRTLEKWALINIADRSIIEKKLLSSILSKDELIELIQWLFSEDVADKLYAKRILLIISFNDPCSHCNIKFGTIQYYDALNTPSMLPLPSNTLPRDITAVFSKDQLENQLSLIPLKLIDLVNSYCKGDMSRLISDPKLNPYFLSFVSTCLSQINKQQLTQIKQLLSKCVCIPTTKGMKIPRESFIPSELTSPELPVVLLNIIQTDTDNNEQLSQDLENPVTLAFLKQIGCRMFNIHALDDNRVGSDRFPDLKKLIRLLIKERDNMIEEDFSELKVKKIFRGTTLEGTEETKQLYIPSELHFPSVAATLGWCTLPIIDWLDINPQSSEYAFLKEIGVQEMPDLQKVLEQITQEHTEKQQKQTSNAQYEISLTLKFFAEKFKQYYLKSWKKDSHGEYPFLPSYSAGKTIDECNKNNVILCAAKHVFTAVNPLFPSLLPEVVKLFQRHFDILSLGIEGRPTLKQAFNAMMERKNDLLTEQSASRIFAYLNTIELPNEAFKREISQFCFIPLHDNSNGTKLVKPSEVFIRANVTSSKATIANVDNFVSRGLIDYVDFGVDANAFLKNMGVCNYPRPSDLAGLLIQRQAAYFANINSNQDLLNKKCLFYMDCLRRLAYYVDGSNELNFEPLNTRLRTNAWCLGYQTVVDANGTNEKILKIVKPNEIYLEDNSVYSMQLHPLLPPNKELEKLYEHFGARWLSKCVKESPKILGKSFPSERATKLKKHIQERFPMLFVNNRGEPLPNRDEKNWELLRKTLSVYEVDAIKVSLVFEDKVHPLNQEYSSSCHMECNNKEVILYIRKDATSLRYRDIANKLATFVLKKPEEHVQNIRDKLELSIEELKREGIPVERLLENTPDIPKLDRMTELVKEHPVEPVIQHPIGPVMQHPVGPLIEQPSTPVVEKKPGFVQMILGFLFGRGRNNHVHPVNSTPLNTNTKMSMEDENTESTPTTNLDNANKSTEQNNRIPSITGVGGDSIEYDYSIKAPPNMPNFKSKMGAVEAQLPEILKGQSYKHPQLTQLAHTETKISTSCEQIPAIKMIRTKHIFHSIPLYIEDGVKLTDRMLDHAKQLSYLLRCLATHVFKADVKNLHIFRDIKTGFVPSSCLKLAYNDLFNILNATADTRGTLLYFQVLKMIIVADIEKTTTIVERLRSAWCVVFFCRLWFIWIKFKTFNLIQARKNNKSRYFITQPAFLSVEINAHNLLYLILLLKQKQNTRALSGIYSAIVNFIVHDFLRRARRLSLLNDIKCKQLHNGSVDKLVFPVHYKHRVERQSSFTHSQLEIDEIDIEQVIADAYHHAVDMLEVNIYSTIKFQFTKHNYSSQISNIDDEVFESDNDNDEDGDDTTNDLSMNEDNNDSSINNDYTDEDEQNSIQDLINTTKKDFSGVKIADKVEPHI</sequence>
<dbReference type="Gene3D" id="3.30.565.10">
    <property type="entry name" value="Histidine kinase-like ATPase, C-terminal domain"/>
    <property type="match status" value="1"/>
</dbReference>
<dbReference type="InterPro" id="IPR058210">
    <property type="entry name" value="SACS/Nov_dom"/>
</dbReference>
<comment type="caution">
    <text evidence="3">The sequence shown here is derived from an EMBL/GenBank/DDBJ whole genome shotgun (WGS) entry which is preliminary data.</text>
</comment>
<feature type="domain" description="Sacsin/Nov" evidence="2">
    <location>
        <begin position="31"/>
        <end position="169"/>
    </location>
</feature>